<dbReference type="GO" id="GO:0005524">
    <property type="term" value="F:ATP binding"/>
    <property type="evidence" value="ECO:0007669"/>
    <property type="project" value="InterPro"/>
</dbReference>
<organism evidence="3 4">
    <name type="scientific">Paenibacillus larvae subsp. larvae</name>
    <dbReference type="NCBI Taxonomy" id="147375"/>
    <lineage>
        <taxon>Bacteria</taxon>
        <taxon>Bacillati</taxon>
        <taxon>Bacillota</taxon>
        <taxon>Bacilli</taxon>
        <taxon>Bacillales</taxon>
        <taxon>Paenibacillaceae</taxon>
        <taxon>Paenibacillus</taxon>
    </lineage>
</organism>
<protein>
    <submittedName>
        <fullName evidence="3">Primosomal protein DnaI</fullName>
    </submittedName>
</protein>
<dbReference type="InterPro" id="IPR002611">
    <property type="entry name" value="IstB_ATP-bd"/>
</dbReference>
<proteinExistence type="predicted"/>
<dbReference type="InterPro" id="IPR009928">
    <property type="entry name" value="DnaI_N"/>
</dbReference>
<dbReference type="EMBL" id="CP019655">
    <property type="protein sequence ID" value="AVF27868.1"/>
    <property type="molecule type" value="Genomic_DNA"/>
</dbReference>
<feature type="domain" description="IstB-like ATP-binding" evidence="1">
    <location>
        <begin position="179"/>
        <end position="329"/>
    </location>
</feature>
<dbReference type="Pfam" id="PF01695">
    <property type="entry name" value="IstB_IS21"/>
    <property type="match status" value="1"/>
</dbReference>
<sequence length="330" mass="38177">MRSLNKEKDGLEVADMESLADMLKQIPGVLRKEAEEKVRTLLSDPKIRKLRSEHPELDEFTLKVNMNRLYQYVKETGNCEQCSGLDCCPNDLAGHCTHLQIEHSGGHTLIDEEKVACPKFLARQSQEAVRRRIRTFHIDESILRREHSFEDIVSVDYQRAKAVETITDYIEKTTEEGLQTKGLYLQGNFGTGKTFLMCYMLHQLAKKGFTSAIVYMPDFAEDLKGMFNEPHTLKNTIEMIKNTDLLVFDDIGAENLNPWLRDHVIGAILNSRMNRKPTFFTSNYNLDSLEQHFSFTNKDGDEEYKGRRIMDRIRHYVQVVEVNGHNKRAQ</sequence>
<dbReference type="GO" id="GO:0006260">
    <property type="term" value="P:DNA replication"/>
    <property type="evidence" value="ECO:0007669"/>
    <property type="project" value="TreeGrafter"/>
</dbReference>
<gene>
    <name evidence="3" type="primary">dnaI</name>
    <name evidence="3" type="ORF">ERICIII_03760</name>
</gene>
<dbReference type="NCBIfam" id="NF006505">
    <property type="entry name" value="PRK08939.1"/>
    <property type="match status" value="1"/>
</dbReference>
<reference evidence="4" key="1">
    <citation type="submission" date="2017-02" db="EMBL/GenBank/DDBJ databases">
        <title>Delineation of Paenibacillus larvae strains originating from foulbrood outbreaks.</title>
        <authorList>
            <person name="Beims H."/>
            <person name="Bunk B."/>
            <person name="Sproeer C."/>
            <person name="Mohr K.I."/>
            <person name="Pradella S."/>
            <person name="Guenther G."/>
            <person name="Rohde M."/>
            <person name="von der Ohe W."/>
            <person name="Steinert M."/>
        </authorList>
    </citation>
    <scope>NUCLEOTIDE SEQUENCE [LARGE SCALE GENOMIC DNA]</scope>
    <source>
        <strain evidence="4">Eric_III</strain>
    </source>
</reference>
<evidence type="ECO:0000313" key="3">
    <source>
        <dbReference type="EMBL" id="AVF27868.1"/>
    </source>
</evidence>
<dbReference type="InterPro" id="IPR027417">
    <property type="entry name" value="P-loop_NTPase"/>
</dbReference>
<accession>A0A2L1UHJ9</accession>
<dbReference type="AlphaFoldDB" id="A0A2L1UHJ9"/>
<evidence type="ECO:0000259" key="1">
    <source>
        <dbReference type="Pfam" id="PF01695"/>
    </source>
</evidence>
<dbReference type="PANTHER" id="PTHR30050">
    <property type="entry name" value="CHROMOSOMAL REPLICATION INITIATOR PROTEIN DNAA"/>
    <property type="match status" value="1"/>
</dbReference>
<feature type="domain" description="Primosomal DnaI N-terminal" evidence="2">
    <location>
        <begin position="16"/>
        <end position="103"/>
    </location>
</feature>
<dbReference type="PANTHER" id="PTHR30050:SF8">
    <property type="entry name" value="PRIMOSOMAL PROTEIN DNAI"/>
    <property type="match status" value="1"/>
</dbReference>
<evidence type="ECO:0000313" key="4">
    <source>
        <dbReference type="Proteomes" id="UP000239833"/>
    </source>
</evidence>
<evidence type="ECO:0000259" key="2">
    <source>
        <dbReference type="Pfam" id="PF07319"/>
    </source>
</evidence>
<dbReference type="STRING" id="147375.BXP28_11015"/>
<dbReference type="Pfam" id="PF07319">
    <property type="entry name" value="DnaI_N"/>
    <property type="match status" value="1"/>
</dbReference>
<dbReference type="Gene3D" id="3.40.50.300">
    <property type="entry name" value="P-loop containing nucleotide triphosphate hydrolases"/>
    <property type="match status" value="1"/>
</dbReference>
<dbReference type="SUPFAM" id="SSF52540">
    <property type="entry name" value="P-loop containing nucleoside triphosphate hydrolases"/>
    <property type="match status" value="1"/>
</dbReference>
<dbReference type="Proteomes" id="UP000239833">
    <property type="component" value="Chromosome"/>
</dbReference>
<name>A0A2L1UHJ9_9BACL</name>